<gene>
    <name evidence="1" type="ORF">BLGHR1_12379</name>
</gene>
<proteinExistence type="predicted"/>
<name>A0A383UQI0_BLUHO</name>
<dbReference type="AlphaFoldDB" id="A0A383UQI0"/>
<protein>
    <submittedName>
        <fullName evidence="1">Uncharacterized protein</fullName>
    </submittedName>
</protein>
<accession>A0A383UQI0</accession>
<evidence type="ECO:0000313" key="2">
    <source>
        <dbReference type="Proteomes" id="UP000275772"/>
    </source>
</evidence>
<reference evidence="1 2" key="1">
    <citation type="submission" date="2017-11" db="EMBL/GenBank/DDBJ databases">
        <authorList>
            <person name="Kracher B."/>
        </authorList>
    </citation>
    <scope>NUCLEOTIDE SEQUENCE [LARGE SCALE GENOMIC DNA]</scope>
    <source>
        <strain evidence="1 2">RACE1</strain>
    </source>
</reference>
<sequence length="45" mass="5119">MYGFGQSRAQYVCHFTTHVTQQTHIALSSHVKSCEMSHYLYLIGG</sequence>
<dbReference type="EMBL" id="UNSH01000036">
    <property type="protein sequence ID" value="SZF01610.1"/>
    <property type="molecule type" value="Genomic_DNA"/>
</dbReference>
<organism evidence="1 2">
    <name type="scientific">Blumeria hordei</name>
    <name type="common">Barley powdery mildew</name>
    <name type="synonym">Blumeria graminis f. sp. hordei</name>
    <dbReference type="NCBI Taxonomy" id="2867405"/>
    <lineage>
        <taxon>Eukaryota</taxon>
        <taxon>Fungi</taxon>
        <taxon>Dikarya</taxon>
        <taxon>Ascomycota</taxon>
        <taxon>Pezizomycotina</taxon>
        <taxon>Leotiomycetes</taxon>
        <taxon>Erysiphales</taxon>
        <taxon>Erysiphaceae</taxon>
        <taxon>Blumeria</taxon>
    </lineage>
</organism>
<dbReference type="Proteomes" id="UP000275772">
    <property type="component" value="Unassembled WGS sequence"/>
</dbReference>
<evidence type="ECO:0000313" key="1">
    <source>
        <dbReference type="EMBL" id="SZF01610.1"/>
    </source>
</evidence>
<dbReference type="VEuPathDB" id="FungiDB:BLGHR1_12379"/>